<dbReference type="Gene3D" id="1.25.10.10">
    <property type="entry name" value="Leucine-rich Repeat Variant"/>
    <property type="match status" value="2"/>
</dbReference>
<evidence type="ECO:0000256" key="1">
    <source>
        <dbReference type="ARBA" id="ARBA00004496"/>
    </source>
</evidence>
<protein>
    <recommendedName>
        <fullName evidence="9">Importin beta-3</fullName>
    </recommendedName>
</protein>
<dbReference type="InterPro" id="IPR016024">
    <property type="entry name" value="ARM-type_fold"/>
</dbReference>
<evidence type="ECO:0000256" key="2">
    <source>
        <dbReference type="ARBA" id="ARBA00022448"/>
    </source>
</evidence>
<dbReference type="InterPro" id="IPR011989">
    <property type="entry name" value="ARM-like"/>
</dbReference>
<keyword evidence="5" id="KW-0653">Protein transport</keyword>
<dbReference type="PANTHER" id="PTHR10527">
    <property type="entry name" value="IMPORTIN BETA"/>
    <property type="match status" value="1"/>
</dbReference>
<dbReference type="InterPro" id="IPR041389">
    <property type="entry name" value="Importin_rep_6"/>
</dbReference>
<keyword evidence="8" id="KW-1185">Reference proteome</keyword>
<evidence type="ECO:0000256" key="4">
    <source>
        <dbReference type="ARBA" id="ARBA00022737"/>
    </source>
</evidence>
<evidence type="ECO:0000313" key="8">
    <source>
        <dbReference type="Proteomes" id="UP000826656"/>
    </source>
</evidence>
<dbReference type="InterPro" id="IPR040122">
    <property type="entry name" value="Importin_beta"/>
</dbReference>
<dbReference type="SUPFAM" id="SSF48371">
    <property type="entry name" value="ARM repeat"/>
    <property type="match status" value="1"/>
</dbReference>
<keyword evidence="3" id="KW-0963">Cytoplasm</keyword>
<comment type="caution">
    <text evidence="7">The sequence shown here is derived from an EMBL/GenBank/DDBJ whole genome shotgun (WGS) entry which is preliminary data.</text>
</comment>
<name>A0ABQ7WW03_SOLTU</name>
<sequence length="883" mass="99585">MAKPKGAIVCLIQNSLREFRQASKDLLTLMMKKLTEALNNGQEATTPEALELLIELAETDLSFFRKQIVDVLGAMLQIAEADRIVFEEGTRHLKIEFVITLAESRERALGMIRKLPQFINRLFGVLLKMLLDIDDEVVWQRAEFTAYMAVPEWKKHHAALIAFAQIAKGCSKVMIKDLEQVVNMVVISFQDRHPRERWASVNAIGVLATELGPYFQLHYHSRLLPVLSAAMDDFQNPGKQAHAALAVHNFIEKNCAPEILLPYLDRIVNKLRVFVQQNVNVMVQKNTLIALASVAGLSQKHFQKYYHLVMPSLKTILVNANDESNRMLRAQVMECISFVMMAVGKDNFGDDAKQVMEVLMSIQGSQMETDDPTTVYILKAWARFRECLGKDFLPYMSVVMPPLLHSVQLKLDVTIYFADSESDDDERMPFITLRSLRCGIKTSVIEEKTIACQLLRDYVHDLKEDFHPWIDQATQALVPLLKLRCHEELWVAAISTLPKMLRSAKVAVEKGIAQGLNETYVKQLSDYIIPALVEALHKETDTELCLGALQKVSKCLKISAPLLDEGQVQSIVDEIKKVLTDSLNRKREQAERTKSEDFDAEESAEDFDAEESDFNNEEFELEHKIEVGEILRMLIETFKAAFLPFFDELSSYLMPMWGKDKTAEERRVAICIFNDVAEHCHEAALKYYDTYVPFILEACNDESSDVRQGAAYGLAICAENGGSFFKPFVGEAVSQLSIAVGHHNALQTENVMAYNNAVTALGKICQFHRESIDSSQVVPAWLNCLPIKADLIEAQAIHDQLCSMVESSAAELLSPNNQYLRKIVSVFAEVLCADEELASEETRSRMINLLRQLQETLPPASLASIWSSLQPQQQTALKSILSS</sequence>
<evidence type="ECO:0000256" key="6">
    <source>
        <dbReference type="SAM" id="MobiDB-lite"/>
    </source>
</evidence>
<dbReference type="Pfam" id="PF18808">
    <property type="entry name" value="Importin_rep_4"/>
    <property type="match status" value="1"/>
</dbReference>
<evidence type="ECO:0008006" key="9">
    <source>
        <dbReference type="Google" id="ProtNLM"/>
    </source>
</evidence>
<dbReference type="EMBL" id="JAIVGD010000001">
    <property type="protein sequence ID" value="KAH0784927.1"/>
    <property type="molecule type" value="Genomic_DNA"/>
</dbReference>
<feature type="compositionally biased region" description="Acidic residues" evidence="6">
    <location>
        <begin position="598"/>
        <end position="614"/>
    </location>
</feature>
<evidence type="ECO:0000256" key="5">
    <source>
        <dbReference type="ARBA" id="ARBA00022927"/>
    </source>
</evidence>
<keyword evidence="4" id="KW-0677">Repeat</keyword>
<dbReference type="Pfam" id="PF18829">
    <property type="entry name" value="Importin_rep_6"/>
    <property type="match status" value="1"/>
</dbReference>
<evidence type="ECO:0000313" key="7">
    <source>
        <dbReference type="EMBL" id="KAH0784927.1"/>
    </source>
</evidence>
<organism evidence="7 8">
    <name type="scientific">Solanum tuberosum</name>
    <name type="common">Potato</name>
    <dbReference type="NCBI Taxonomy" id="4113"/>
    <lineage>
        <taxon>Eukaryota</taxon>
        <taxon>Viridiplantae</taxon>
        <taxon>Streptophyta</taxon>
        <taxon>Embryophyta</taxon>
        <taxon>Tracheophyta</taxon>
        <taxon>Spermatophyta</taxon>
        <taxon>Magnoliopsida</taxon>
        <taxon>eudicotyledons</taxon>
        <taxon>Gunneridae</taxon>
        <taxon>Pentapetalae</taxon>
        <taxon>asterids</taxon>
        <taxon>lamiids</taxon>
        <taxon>Solanales</taxon>
        <taxon>Solanaceae</taxon>
        <taxon>Solanoideae</taxon>
        <taxon>Solaneae</taxon>
        <taxon>Solanum</taxon>
    </lineage>
</organism>
<keyword evidence="2" id="KW-0813">Transport</keyword>
<evidence type="ECO:0000256" key="3">
    <source>
        <dbReference type="ARBA" id="ARBA00022490"/>
    </source>
</evidence>
<dbReference type="InterPro" id="IPR041653">
    <property type="entry name" value="Importin_rep_4"/>
</dbReference>
<comment type="subcellular location">
    <subcellularLocation>
        <location evidence="1">Cytoplasm</location>
    </subcellularLocation>
</comment>
<dbReference type="Proteomes" id="UP000826656">
    <property type="component" value="Unassembled WGS sequence"/>
</dbReference>
<feature type="region of interest" description="Disordered" evidence="6">
    <location>
        <begin position="590"/>
        <end position="614"/>
    </location>
</feature>
<gene>
    <name evidence="7" type="ORF">KY290_004525</name>
</gene>
<proteinExistence type="predicted"/>
<accession>A0ABQ7WW03</accession>
<reference evidence="7 8" key="1">
    <citation type="journal article" date="2021" name="bioRxiv">
        <title>Chromosome-scale and haplotype-resolved genome assembly of a tetraploid potato cultivar.</title>
        <authorList>
            <person name="Sun H."/>
            <person name="Jiao W.-B."/>
            <person name="Krause K."/>
            <person name="Campoy J.A."/>
            <person name="Goel M."/>
            <person name="Folz-Donahue K."/>
            <person name="Kukat C."/>
            <person name="Huettel B."/>
            <person name="Schneeberger K."/>
        </authorList>
    </citation>
    <scope>NUCLEOTIDE SEQUENCE [LARGE SCALE GENOMIC DNA]</scope>
    <source>
        <strain evidence="7">SolTubOtavaFocal</strain>
        <tissue evidence="7">Leaves</tissue>
    </source>
</reference>